<keyword evidence="2" id="KW-0175">Coiled coil</keyword>
<name>A0A913XYH0_EXADI</name>
<feature type="coiled-coil region" evidence="2">
    <location>
        <begin position="3736"/>
        <end position="3788"/>
    </location>
</feature>
<feature type="compositionally biased region" description="Basic and acidic residues" evidence="3">
    <location>
        <begin position="2524"/>
        <end position="2540"/>
    </location>
</feature>
<dbReference type="GeneID" id="110249994"/>
<protein>
    <recommendedName>
        <fullName evidence="4">Calponin-homology (CH) domain-containing protein</fullName>
    </recommendedName>
</protein>
<evidence type="ECO:0000256" key="2">
    <source>
        <dbReference type="SAM" id="Coils"/>
    </source>
</evidence>
<feature type="coiled-coil region" evidence="2">
    <location>
        <begin position="878"/>
        <end position="905"/>
    </location>
</feature>
<dbReference type="InterPro" id="IPR002017">
    <property type="entry name" value="Spectrin_repeat"/>
</dbReference>
<evidence type="ECO:0000256" key="1">
    <source>
        <dbReference type="ARBA" id="ARBA00022737"/>
    </source>
</evidence>
<feature type="compositionally biased region" description="Acidic residues" evidence="3">
    <location>
        <begin position="1401"/>
        <end position="1415"/>
    </location>
</feature>
<feature type="coiled-coil region" evidence="2">
    <location>
        <begin position="1110"/>
        <end position="1144"/>
    </location>
</feature>
<dbReference type="InterPro" id="IPR001715">
    <property type="entry name" value="CH_dom"/>
</dbReference>
<dbReference type="SUPFAM" id="SSF47576">
    <property type="entry name" value="Calponin-homology domain, CH-domain"/>
    <property type="match status" value="1"/>
</dbReference>
<feature type="coiled-coil region" evidence="2">
    <location>
        <begin position="1237"/>
        <end position="1285"/>
    </location>
</feature>
<keyword evidence="1" id="KW-0677">Repeat</keyword>
<feature type="coiled-coil region" evidence="2">
    <location>
        <begin position="2746"/>
        <end position="2784"/>
    </location>
</feature>
<feature type="domain" description="Calponin-homology (CH)" evidence="4">
    <location>
        <begin position="47"/>
        <end position="152"/>
    </location>
</feature>
<dbReference type="CDD" id="cd00176">
    <property type="entry name" value="SPEC"/>
    <property type="match status" value="3"/>
</dbReference>
<dbReference type="SMART" id="SM00150">
    <property type="entry name" value="SPEC"/>
    <property type="match status" value="23"/>
</dbReference>
<evidence type="ECO:0000259" key="4">
    <source>
        <dbReference type="PROSITE" id="PS50021"/>
    </source>
</evidence>
<dbReference type="InterPro" id="IPR036872">
    <property type="entry name" value="CH_dom_sf"/>
</dbReference>
<reference evidence="5" key="1">
    <citation type="submission" date="2022-11" db="UniProtKB">
        <authorList>
            <consortium name="EnsemblMetazoa"/>
        </authorList>
    </citation>
    <scope>IDENTIFICATION</scope>
</reference>
<dbReference type="Gene3D" id="1.20.58.60">
    <property type="match status" value="19"/>
</dbReference>
<feature type="region of interest" description="Disordered" evidence="3">
    <location>
        <begin position="2515"/>
        <end position="2540"/>
    </location>
</feature>
<sequence>MQTSPRLPIRHEFHPECYGSRVCNRDDHALCTKSLETQRLFVNEREAIHRKTFKKWMNNKLSRADKPVQVKDLIEDLRDGHVLLTLLETLLSTKLPREKGKMRLHKLTNVRIVFEQLEKNGVKIVGINNGDIVDGIPRPILGLVWSIILRFQVHELFQEESSGAKVKDFHVEKRLLSWCQDVLDGYEDVIKLKDFTVGWRNGLAFNAIIHSHKPELFEFDDLLDNDNKTNLQHAFTVAQDEFDVDALLEPGDIDVPQPDKKLIMMYLTSMYDVLKDYEPTRERRNKKLQLKKDLEAYRAAHSEITLYMTQVESIVLTKLDSDERQADPADEHQIAKDLTRDTANHVTDVNDVKHKGQKLIDDGKISQNDQQEIKTQIEALEIRWEKLLILVSRLSKRCQTALVAPKQRKVEYYVTWVRQTSRDVQLKGNATTPEETRQELQDIEEIVADIDENEPGLNLAVQEAEAISQDESIYEDVKQGLQNQLDVLVNDWERLKKATLEKQKRLQQAVGSEPLVDVKDVGVVESAPAQAFEIQVRRINVKSPPASPRLVKHDQVEKLQTWKRKHDEARDVINEFKMNVKKLKLEDESSKFNEQYEICNQKLQKANPVVDDTIKYGQDVIEDQSIDEDQRDVVSQELETLVADFDDFMMQLDEAKMDESAQHDQSKVKEDIDVWKTSRDELRPKISDCHVMLKKAKQKPIPYKRVELILYAKEVEDCEQEVTQLEPEVSAFLDDGNRLLQNTQMTDSDKELVAMNMHEIDNQFITIKQETYELKNKVDEVIHDEEAKKDEQLYQWKDLRDDLKPKISNQFVVLKELKAKQIPLERVDVIMRVEEVEACHQDVTSLDPEVSRFIDKSNELIQSDNLDDQEKSLVTKDMKDVDEEYEELRSGSKELRNEVEKWAEKLDKKSFDLEKWRDWKRSISSKLDSIEDTVNDIKSIETSRNLETLEDSLALSEKSIQDLENLEPEVVSALEFGQLTKNDSPLSEEEKQEITNDMEQMNSRLKALKEDASNQNEWLKVYLEEQETTKTDALEKWQNTKQITSALIDNCQSKVNALNDNPETKEEIESEIAKVQEYAEEVPLIFQEVQSCFDQGNTLLADDLLAQNEKDLVQSDAEEIGNKLRALQNDVEMHQKRLQGQLTRKTAADEQEAMRYSKLSKWERTKHGMKDTLDDFRRKFRLLLSQPLPKNAAETGQRIKSTADISDEIMGKIPEVQSGYEYGNELLNDDELTEVDKDNIEIDMSDLRNGFQNLRDDVNYEHKRLTDLLEEFRAEDNKMASWKDETIKLNRLLEEARKIVKDLKSRPEPITADEIDDQIDETQEVYQQMASEAIPDIDAGLSMGNELLKDPRVSDPNKDIVEHDLNILEPAFKETREEFTNYFAWLQALTPEETVTVNEDQTLESEPEQTDGGDPGEERFVVRRHVTADQYFKILHDAMTPEERYEHERQEKLHQWKNIIDRIDELLNRLMEKLNRLKSTDPERYDDIKDHKETAEDCIEEIQGSEPMIRESIRLGNELLDDKNVDEDEKERIRVYIRSLNIKLKTIQDEADQEQQRADKLIEEKYHPNTDEEPIVEEEPINEQFAERGGDWDWSNLDEQREKVPHSPLRINSVDQSINIKFFEKGPQKEYVMSIEDKSTDNERRDTEEKLNRWRHWKNKLDDFLRNVQDRMDKVDGYPNDKDDLDKKLQEVKDCKKDIENYEPDVVSALDCANDVLKDKDIDEQQKVQIKAYISDLEVQLKTVHRQVVNEQHRLERLQNEYNRELVDEKFHVTHHDRPYWELNFSDGEEEDEIIHSMFERGLPHDYFDNLHDDMSPEERRIAEKDKKMRDWQNWRNKLDELIARLSDKLNRVKSTDEPTDWRTVKEHKDEAEDCKEEIEESEPMIREAFHHCDDLLDDPYLTAEEKQEIEDYVSHAQVKLRNLHKDAVDEEERLTTIWNNTPHPRYVTDDHEQIIKEQPIHQQFSQRKGFDFEFEDEHVNEEVEKEHKVRGEFDLHFDEVEDSHEGKDDQRAHTYITILLDDLTPEQRDEAKKAEKLENWRKWQNRLDTFLERQRKQLDYVADSDPPPERKAIQEILDEATECKEEIEDSKPRVMHAVEYANELLQDDDITEKEKEEIKQYIKELEAKLQDMYNEACDEEDRLSEMLENLPRDKDDEDKKQSVYEELHYARHHERPDFELHFDDDKDGHSDEVIHAMFVPSKPINDYIWDLHDDLDLDQRHEAEKRDQLGKWRNWKDYLDDMVLHLNRRLHRVQEVPKDRNDVIEQRDEAKELQEDVEDSKPTLRKAIDCANDVLARDDVTDEEKDDVKNYVEQLTTQLRKIRDDAANEERKLDRLLDEMPAETKQDRKLIDEFLGKETKERPYWELSFNDEVDGNRKSRLDKERDQKMDVWFEHRDRLNKISETGRHDVLEITTRPTPTNEEQLNDQISRTEDLIQKLAEIMPVLRQSFSYGNELLADEDIPEKDKDDIEDDMQRIRDELSSSKKEVEDHYQKLKELREEMSTAILIETVEEVQAEPEMDDENQRKQAEKEEKFSRWRKSQDNLNDLLDQLKAKLMKVKSGDTPHNRREIKDKINEIKICKEGVDALDPEVNETLARAEDILNDDDIDIEEKQLIRRDINDLKSRRIALRNQCDDENNRLGIELSQLDTEKSEKFSKWRKWRELVRDLLDNFNGKLNKVKNSKTPTNRKSIEEQLSVLRECENGLQSSNPEIQFALEYGRHLSEDDLLDDNEQKTVRQETSKFEKDLNNIKVDVEKEKERLNEALEKHEAVLREKLSRWNDKKRSVRPSFDKLQNKVGVLKFKLKPRNKQEILERLDEVEECKAELNQVEPNIQSCIDHGEELLREKNLDKGSTETVKDDLDEFKGDLKKLKQDIADQQVTLKKLSDEEDLIKKEKQHKYRDLRKEIQNHVQKLKDKLKRLPKSNDEAHKHEASKDELMDQSKECSRDLDKLDEEVRDLRDYGNGLIDDGNLDDKEIREVKDDVARLQDELDDIRTDNNDIKLTIAEMNEQQPSVEDHPDMEEWRERVKKVQIGLEVAEDRLFDTTDLNTRAEIKERLDEIKELNIGFEETEPQFVETIDRGKELLEKEDIPDNNKEEISVDLISMSKQWGNLKSDGLAKEESLEGLLLSTAEQTDELVGWHERCDDMQAWVDDTLSLLETRPLTISASFGTIKRQQTVTEEILEDLVNKQPQVNDIIDDGNRLLDDPSCGTDERKDVHDKMSKLYADWDRLSLALTSRQEHIQDSIVKLEQQHKDLEEIWRKKYGPLRKWITGAQARLNKEYAIAPDLDSVKKQRKDIENFRAEKDSHAPEVNEITQMSENILKGPQVNEEEKTIIQDEMQELEHGWNELDESLVWKQNRIEDTIRKLENQREDKLRKWQEGLDDVNPWITKTLNNIKPEPTLANDVDSAYDQIDEFQNHVRDAPIYQDKVTNLNEFSSNLLADPCLGEDERQKVRKEMAECNEKWNELVNIANSRQSKLDDNLAKLEKQQNDDFNRWTTRVDRASELLGKFEAELPRVDKPLATQLEDVEKQEQEFDVFANHVELNETQIQDTFDLGESIVNDTKNAKSKRDGVQGQLNLLTSRWDRIKDFVDLRKARLEETAKRLRENRKRKIEKWEETTNEFDLFLSAAERDIRSSDSIGDDLPTVKRHNEEFKDVMSKVRSQKRKVFEYGQYTDKVIDDPQLDAVSRDHIKIEKEARIDRWGHIEDMINSHQAKLRDKLLELEKGHAEMDGWNNRLNNVNSKIANLERANEIPIGRDQDTIEKQRQDIKALNLEKDAIDDQVSNFLSYSEELMDKPGINTENRRHINKQCDALELRWHKAKGDLERREKSLEEKQDSLNRRQKNLLSDWDTRKSEVSDWLTDTSTKLKELDANVSNVDAAKDQTLKLQHIRKDVTGYEKHVRTLEDFADTLIMEPGIHSSEKALVTREKQAIRERWESLNTATHNVQKKLGSRIDDLEGEQTRRLNDWRRQSQPLDSWLNETETEVEAYEPIAYDIPMVERQQRENQSTMKDIEQKKPQFDELDNFANVLKNETFIGLEEKVKIQDDMESLQERFENVDDAVTKRQAE</sequence>
<feature type="coiled-coil region" evidence="2">
    <location>
        <begin position="3828"/>
        <end position="3855"/>
    </location>
</feature>
<dbReference type="PANTHER" id="PTHR11915">
    <property type="entry name" value="SPECTRIN/FILAMIN RELATED CYTOSKELETAL PROTEIN"/>
    <property type="match status" value="1"/>
</dbReference>
<dbReference type="KEGG" id="epa:110249994"/>
<dbReference type="OMA" id="RANDEHE"/>
<dbReference type="InterPro" id="IPR018159">
    <property type="entry name" value="Spectrin/alpha-actinin"/>
</dbReference>
<feature type="coiled-coil region" evidence="2">
    <location>
        <begin position="559"/>
        <end position="586"/>
    </location>
</feature>
<feature type="compositionally biased region" description="Basic and acidic residues" evidence="3">
    <location>
        <begin position="2925"/>
        <end position="2945"/>
    </location>
</feature>
<dbReference type="Pfam" id="PF00435">
    <property type="entry name" value="Spectrin"/>
    <property type="match status" value="5"/>
</dbReference>
<dbReference type="Proteomes" id="UP000887567">
    <property type="component" value="Unplaced"/>
</dbReference>
<feature type="coiled-coil region" evidence="2">
    <location>
        <begin position="2306"/>
        <end position="2347"/>
    </location>
</feature>
<dbReference type="SMART" id="SM00033">
    <property type="entry name" value="CH"/>
    <property type="match status" value="2"/>
</dbReference>
<feature type="coiled-coil region" evidence="2">
    <location>
        <begin position="2614"/>
        <end position="2641"/>
    </location>
</feature>
<dbReference type="SUPFAM" id="SSF46966">
    <property type="entry name" value="Spectrin repeat"/>
    <property type="match status" value="15"/>
</dbReference>
<dbReference type="OrthoDB" id="5990288at2759"/>
<proteinExistence type="predicted"/>
<feature type="region of interest" description="Disordered" evidence="3">
    <location>
        <begin position="2920"/>
        <end position="2945"/>
    </location>
</feature>
<evidence type="ECO:0000256" key="3">
    <source>
        <dbReference type="SAM" id="MobiDB-lite"/>
    </source>
</evidence>
<dbReference type="EnsemblMetazoa" id="XM_021056586.2">
    <property type="protein sequence ID" value="XP_020912245.1"/>
    <property type="gene ID" value="LOC110249994"/>
</dbReference>
<feature type="coiled-coil region" evidence="2">
    <location>
        <begin position="1537"/>
        <end position="1564"/>
    </location>
</feature>
<organism evidence="5 6">
    <name type="scientific">Exaiptasia diaphana</name>
    <name type="common">Tropical sea anemone</name>
    <name type="synonym">Aiptasia pulchella</name>
    <dbReference type="NCBI Taxonomy" id="2652724"/>
    <lineage>
        <taxon>Eukaryota</taxon>
        <taxon>Metazoa</taxon>
        <taxon>Cnidaria</taxon>
        <taxon>Anthozoa</taxon>
        <taxon>Hexacorallia</taxon>
        <taxon>Actiniaria</taxon>
        <taxon>Aiptasiidae</taxon>
        <taxon>Exaiptasia</taxon>
    </lineage>
</organism>
<keyword evidence="6" id="KW-1185">Reference proteome</keyword>
<feature type="coiled-coil region" evidence="2">
    <location>
        <begin position="2109"/>
        <end position="2136"/>
    </location>
</feature>
<dbReference type="Gene3D" id="1.10.418.10">
    <property type="entry name" value="Calponin-like domain"/>
    <property type="match status" value="2"/>
</dbReference>
<dbReference type="PROSITE" id="PS50021">
    <property type="entry name" value="CH"/>
    <property type="match status" value="2"/>
</dbReference>
<evidence type="ECO:0000313" key="6">
    <source>
        <dbReference type="Proteomes" id="UP000887567"/>
    </source>
</evidence>
<feature type="coiled-coil region" evidence="2">
    <location>
        <begin position="1453"/>
        <end position="1480"/>
    </location>
</feature>
<feature type="coiled-coil region" evidence="2">
    <location>
        <begin position="2468"/>
        <end position="2506"/>
    </location>
</feature>
<dbReference type="RefSeq" id="XP_020912245.1">
    <property type="nucleotide sequence ID" value="XM_021056586.2"/>
</dbReference>
<accession>A0A913XYH0</accession>
<feature type="domain" description="Calponin-homology (CH)" evidence="4">
    <location>
        <begin position="169"/>
        <end position="275"/>
    </location>
</feature>
<feature type="region of interest" description="Disordered" evidence="3">
    <location>
        <begin position="1398"/>
        <end position="1417"/>
    </location>
</feature>
<feature type="coiled-coil region" evidence="2">
    <location>
        <begin position="3593"/>
        <end position="3627"/>
    </location>
</feature>
<evidence type="ECO:0000313" key="5">
    <source>
        <dbReference type="EnsemblMetazoa" id="XP_020912245.1"/>
    </source>
</evidence>
<dbReference type="Pfam" id="PF00307">
    <property type="entry name" value="CH"/>
    <property type="match status" value="2"/>
</dbReference>
<feature type="coiled-coil region" evidence="2">
    <location>
        <begin position="1741"/>
        <end position="1768"/>
    </location>
</feature>